<gene>
    <name evidence="11" type="ORF">A8709_02705</name>
</gene>
<dbReference type="Gene3D" id="1.10.10.10">
    <property type="entry name" value="Winged helix-like DNA-binding domain superfamily/Winged helix DNA-binding domain"/>
    <property type="match status" value="1"/>
</dbReference>
<dbReference type="InterPro" id="IPR036388">
    <property type="entry name" value="WH-like_DNA-bd_sf"/>
</dbReference>
<dbReference type="Gene3D" id="6.10.250.690">
    <property type="match status" value="1"/>
</dbReference>
<evidence type="ECO:0000256" key="5">
    <source>
        <dbReference type="ARBA" id="ARBA00023125"/>
    </source>
</evidence>
<dbReference type="STRING" id="512399.A8709_02705"/>
<dbReference type="SMART" id="SM00862">
    <property type="entry name" value="Trans_reg_C"/>
    <property type="match status" value="1"/>
</dbReference>
<dbReference type="AlphaFoldDB" id="A0A1C1A717"/>
<dbReference type="PANTHER" id="PTHR48111">
    <property type="entry name" value="REGULATOR OF RPOS"/>
    <property type="match status" value="1"/>
</dbReference>
<dbReference type="RefSeq" id="WP_065851131.1">
    <property type="nucleotide sequence ID" value="NZ_LYPC01000011.1"/>
</dbReference>
<keyword evidence="5 8" id="KW-0238">DNA-binding</keyword>
<dbReference type="PANTHER" id="PTHR48111:SF4">
    <property type="entry name" value="DNA-BINDING DUAL TRANSCRIPTIONAL REGULATOR OMPR"/>
    <property type="match status" value="1"/>
</dbReference>
<comment type="caution">
    <text evidence="11">The sequence shown here is derived from an EMBL/GenBank/DDBJ whole genome shotgun (WGS) entry which is preliminary data.</text>
</comment>
<dbReference type="SUPFAM" id="SSF52172">
    <property type="entry name" value="CheY-like"/>
    <property type="match status" value="1"/>
</dbReference>
<dbReference type="GO" id="GO:0005829">
    <property type="term" value="C:cytosol"/>
    <property type="evidence" value="ECO:0007669"/>
    <property type="project" value="TreeGrafter"/>
</dbReference>
<evidence type="ECO:0000259" key="9">
    <source>
        <dbReference type="PROSITE" id="PS50110"/>
    </source>
</evidence>
<dbReference type="GO" id="GO:0000156">
    <property type="term" value="F:phosphorelay response regulator activity"/>
    <property type="evidence" value="ECO:0007669"/>
    <property type="project" value="TreeGrafter"/>
</dbReference>
<evidence type="ECO:0000256" key="4">
    <source>
        <dbReference type="ARBA" id="ARBA00023015"/>
    </source>
</evidence>
<keyword evidence="2 7" id="KW-0597">Phosphoprotein</keyword>
<evidence type="ECO:0000256" key="8">
    <source>
        <dbReference type="PROSITE-ProRule" id="PRU01091"/>
    </source>
</evidence>
<keyword evidence="12" id="KW-1185">Reference proteome</keyword>
<dbReference type="SUPFAM" id="SSF46894">
    <property type="entry name" value="C-terminal effector domain of the bipartite response regulators"/>
    <property type="match status" value="1"/>
</dbReference>
<dbReference type="InterPro" id="IPR016032">
    <property type="entry name" value="Sig_transdc_resp-reg_C-effctor"/>
</dbReference>
<dbReference type="PROSITE" id="PS51755">
    <property type="entry name" value="OMPR_PHOB"/>
    <property type="match status" value="1"/>
</dbReference>
<evidence type="ECO:0000256" key="6">
    <source>
        <dbReference type="ARBA" id="ARBA00023163"/>
    </source>
</evidence>
<dbReference type="OrthoDB" id="9802426at2"/>
<dbReference type="SMART" id="SM00448">
    <property type="entry name" value="REC"/>
    <property type="match status" value="1"/>
</dbReference>
<dbReference type="InterPro" id="IPR039420">
    <property type="entry name" value="WalR-like"/>
</dbReference>
<feature type="modified residue" description="4-aspartylphosphate" evidence="7">
    <location>
        <position position="53"/>
    </location>
</feature>
<sequence length="228" mass="25644">MENTILVVDDEAKIRDILVPFLKEEGFRVLTAGTGKQALQMAQSDKPDLVVLDWMLPEMSGIDVCRELRKLSQIGIIMLTAKTEEIDKIVGLEVGADDYLTKPFSLRELSARIRSVLRRTHGHVEQTPFLQRGTLTISESSCQVWKDGNELSLTPTEFKLLLTLAAKPGIVYSRLQLLQAAMEDDFLNYERTVDTHISHLRKKIEDDPANPSYILTAYGFGYKFGGSL</sequence>
<evidence type="ECO:0000313" key="12">
    <source>
        <dbReference type="Proteomes" id="UP000093309"/>
    </source>
</evidence>
<accession>A0A1C1A717</accession>
<dbReference type="FunFam" id="3.40.50.2300:FF:000001">
    <property type="entry name" value="DNA-binding response regulator PhoB"/>
    <property type="match status" value="1"/>
</dbReference>
<dbReference type="Gene3D" id="3.40.50.2300">
    <property type="match status" value="1"/>
</dbReference>
<evidence type="ECO:0000256" key="3">
    <source>
        <dbReference type="ARBA" id="ARBA00023012"/>
    </source>
</evidence>
<name>A0A1C1A717_9BACL</name>
<dbReference type="InterPro" id="IPR001867">
    <property type="entry name" value="OmpR/PhoB-type_DNA-bd"/>
</dbReference>
<evidence type="ECO:0000313" key="11">
    <source>
        <dbReference type="EMBL" id="OCT16359.1"/>
    </source>
</evidence>
<dbReference type="InterPro" id="IPR011006">
    <property type="entry name" value="CheY-like_superfamily"/>
</dbReference>
<feature type="domain" description="OmpR/PhoB-type" evidence="10">
    <location>
        <begin position="127"/>
        <end position="226"/>
    </location>
</feature>
<dbReference type="Proteomes" id="UP000093309">
    <property type="component" value="Unassembled WGS sequence"/>
</dbReference>
<dbReference type="Pfam" id="PF00072">
    <property type="entry name" value="Response_reg"/>
    <property type="match status" value="1"/>
</dbReference>
<comment type="subcellular location">
    <subcellularLocation>
        <location evidence="1">Cytoplasm</location>
    </subcellularLocation>
</comment>
<protein>
    <submittedName>
        <fullName evidence="11">DNA-binding response regulator</fullName>
    </submittedName>
</protein>
<feature type="domain" description="Response regulatory" evidence="9">
    <location>
        <begin position="4"/>
        <end position="117"/>
    </location>
</feature>
<dbReference type="GO" id="GO:0000976">
    <property type="term" value="F:transcription cis-regulatory region binding"/>
    <property type="evidence" value="ECO:0007669"/>
    <property type="project" value="TreeGrafter"/>
</dbReference>
<evidence type="ECO:0000259" key="10">
    <source>
        <dbReference type="PROSITE" id="PS51755"/>
    </source>
</evidence>
<keyword evidence="3" id="KW-0902">Two-component regulatory system</keyword>
<dbReference type="CDD" id="cd00383">
    <property type="entry name" value="trans_reg_C"/>
    <property type="match status" value="1"/>
</dbReference>
<evidence type="ECO:0000256" key="1">
    <source>
        <dbReference type="ARBA" id="ARBA00004496"/>
    </source>
</evidence>
<proteinExistence type="predicted"/>
<reference evidence="12" key="1">
    <citation type="submission" date="2016-05" db="EMBL/GenBank/DDBJ databases">
        <title>Paenibacillus oryzae. sp. nov., isolated from the rice root.</title>
        <authorList>
            <person name="Zhang J."/>
            <person name="Zhang X."/>
        </authorList>
    </citation>
    <scope>NUCLEOTIDE SEQUENCE [LARGE SCALE GENOMIC DNA]</scope>
    <source>
        <strain evidence="12">KCTC13222</strain>
    </source>
</reference>
<dbReference type="GO" id="GO:0032993">
    <property type="term" value="C:protein-DNA complex"/>
    <property type="evidence" value="ECO:0007669"/>
    <property type="project" value="TreeGrafter"/>
</dbReference>
<organism evidence="11 12">
    <name type="scientific">Paenibacillus pectinilyticus</name>
    <dbReference type="NCBI Taxonomy" id="512399"/>
    <lineage>
        <taxon>Bacteria</taxon>
        <taxon>Bacillati</taxon>
        <taxon>Bacillota</taxon>
        <taxon>Bacilli</taxon>
        <taxon>Bacillales</taxon>
        <taxon>Paenibacillaceae</taxon>
        <taxon>Paenibacillus</taxon>
    </lineage>
</organism>
<dbReference type="EMBL" id="LYPC01000011">
    <property type="protein sequence ID" value="OCT16359.1"/>
    <property type="molecule type" value="Genomic_DNA"/>
</dbReference>
<evidence type="ECO:0000256" key="7">
    <source>
        <dbReference type="PROSITE-ProRule" id="PRU00169"/>
    </source>
</evidence>
<keyword evidence="6" id="KW-0804">Transcription</keyword>
<dbReference type="FunFam" id="1.10.10.10:FF:000018">
    <property type="entry name" value="DNA-binding response regulator ResD"/>
    <property type="match status" value="1"/>
</dbReference>
<dbReference type="PROSITE" id="PS50110">
    <property type="entry name" value="RESPONSE_REGULATORY"/>
    <property type="match status" value="1"/>
</dbReference>
<dbReference type="Pfam" id="PF00486">
    <property type="entry name" value="Trans_reg_C"/>
    <property type="match status" value="1"/>
</dbReference>
<feature type="DNA-binding region" description="OmpR/PhoB-type" evidence="8">
    <location>
        <begin position="127"/>
        <end position="226"/>
    </location>
</feature>
<keyword evidence="4" id="KW-0805">Transcription regulation</keyword>
<dbReference type="InterPro" id="IPR001789">
    <property type="entry name" value="Sig_transdc_resp-reg_receiver"/>
</dbReference>
<evidence type="ECO:0000256" key="2">
    <source>
        <dbReference type="ARBA" id="ARBA00022553"/>
    </source>
</evidence>
<dbReference type="GO" id="GO:0006355">
    <property type="term" value="P:regulation of DNA-templated transcription"/>
    <property type="evidence" value="ECO:0007669"/>
    <property type="project" value="InterPro"/>
</dbReference>